<dbReference type="OrthoDB" id="26995at2759"/>
<dbReference type="AlphaFoldDB" id="A0A0A1U5K6"/>
<gene>
    <name evidence="1" type="ORF">EIN_526330</name>
</gene>
<name>A0A0A1U5K6_ENTIV</name>
<dbReference type="VEuPathDB" id="AmoebaDB:EIN_526330"/>
<dbReference type="OMA" id="CVEKMER"/>
<accession>A0A0A1U5K6</accession>
<evidence type="ECO:0000313" key="1">
    <source>
        <dbReference type="EMBL" id="ELP89608.1"/>
    </source>
</evidence>
<reference evidence="1 2" key="1">
    <citation type="submission" date="2012-10" db="EMBL/GenBank/DDBJ databases">
        <authorList>
            <person name="Zafar N."/>
            <person name="Inman J."/>
            <person name="Hall N."/>
            <person name="Lorenzi H."/>
            <person name="Caler E."/>
        </authorList>
    </citation>
    <scope>NUCLEOTIDE SEQUENCE [LARGE SCALE GENOMIC DNA]</scope>
    <source>
        <strain evidence="1 2">IP1</strain>
    </source>
</reference>
<evidence type="ECO:0000313" key="2">
    <source>
        <dbReference type="Proteomes" id="UP000014680"/>
    </source>
</evidence>
<proteinExistence type="predicted"/>
<dbReference type="KEGG" id="eiv:EIN_526330"/>
<dbReference type="GeneID" id="14888538"/>
<keyword evidence="2" id="KW-1185">Reference proteome</keyword>
<organism evidence="1 2">
    <name type="scientific">Entamoeba invadens IP1</name>
    <dbReference type="NCBI Taxonomy" id="370355"/>
    <lineage>
        <taxon>Eukaryota</taxon>
        <taxon>Amoebozoa</taxon>
        <taxon>Evosea</taxon>
        <taxon>Archamoebae</taxon>
        <taxon>Mastigamoebida</taxon>
        <taxon>Entamoebidae</taxon>
        <taxon>Entamoeba</taxon>
    </lineage>
</organism>
<dbReference type="Proteomes" id="UP000014680">
    <property type="component" value="Unassembled WGS sequence"/>
</dbReference>
<protein>
    <submittedName>
        <fullName evidence="1">Uncharacterized protein</fullName>
    </submittedName>
</protein>
<dbReference type="EMBL" id="KB206604">
    <property type="protein sequence ID" value="ELP89608.1"/>
    <property type="molecule type" value="Genomic_DNA"/>
</dbReference>
<dbReference type="RefSeq" id="XP_004256379.1">
    <property type="nucleotide sequence ID" value="XM_004256331.1"/>
</dbReference>
<sequence length="203" mass="23745">MLCHNMDKKHLRITTRGPGKSEKYKNYRNYQVCQQSVFLLIISKYASVELNKPIKRSIATLQFLNVKQITFGKNDVIKVSEFNEERCVEKMERERKNGINDKEALQRFENFKFVEALHFLGDILLELGFQFSVKWSPGKHNTEKAETVNAIFYKGKKIFNIESIKEVGKEVNKYIHNMVKTRNTFVMNSSDVCLNSLLQLIIK</sequence>